<dbReference type="FunFam" id="2.40.50.90:FF:000033">
    <property type="entry name" value="Transcription factor (Snd1/p100), putative"/>
    <property type="match status" value="1"/>
</dbReference>
<feature type="domain" description="CRAL-TRIO" evidence="8">
    <location>
        <begin position="1061"/>
        <end position="1255"/>
    </location>
</feature>
<dbReference type="Pfam" id="PF00567">
    <property type="entry name" value="TUDOR"/>
    <property type="match status" value="1"/>
</dbReference>
<dbReference type="Gene3D" id="3.40.525.10">
    <property type="entry name" value="CRAL-TRIO lipid binding domain"/>
    <property type="match status" value="1"/>
</dbReference>
<dbReference type="InterPro" id="IPR001251">
    <property type="entry name" value="CRAL-TRIO_dom"/>
</dbReference>
<organism evidence="11 13">
    <name type="scientific">Aspergillus hiratsukae</name>
    <dbReference type="NCBI Taxonomy" id="1194566"/>
    <lineage>
        <taxon>Eukaryota</taxon>
        <taxon>Fungi</taxon>
        <taxon>Dikarya</taxon>
        <taxon>Ascomycota</taxon>
        <taxon>Pezizomycotina</taxon>
        <taxon>Eurotiomycetes</taxon>
        <taxon>Eurotiomycetidae</taxon>
        <taxon>Eurotiales</taxon>
        <taxon>Aspergillaceae</taxon>
        <taxon>Aspergillus</taxon>
        <taxon>Aspergillus subgen. Fumigati</taxon>
    </lineage>
</organism>
<evidence type="ECO:0000313" key="13">
    <source>
        <dbReference type="Proteomes" id="UP000630445"/>
    </source>
</evidence>
<dbReference type="SUPFAM" id="SSF63748">
    <property type="entry name" value="Tudor/PWWP/MBT"/>
    <property type="match status" value="1"/>
</dbReference>
<dbReference type="GO" id="GO:0004518">
    <property type="term" value="F:nuclease activity"/>
    <property type="evidence" value="ECO:0007669"/>
    <property type="project" value="TreeGrafter"/>
</dbReference>
<dbReference type="OrthoDB" id="10023235at2759"/>
<dbReference type="Gene3D" id="2.40.50.90">
    <property type="match status" value="5"/>
</dbReference>
<evidence type="ECO:0000256" key="4">
    <source>
        <dbReference type="ARBA" id="ARBA00022490"/>
    </source>
</evidence>
<dbReference type="CDD" id="cd00170">
    <property type="entry name" value="SEC14"/>
    <property type="match status" value="1"/>
</dbReference>
<proteinExistence type="predicted"/>
<protein>
    <recommendedName>
        <fullName evidence="2">Probable endonuclease LCL3</fullName>
    </recommendedName>
    <alternativeName>
        <fullName evidence="3">Probable endonuclease lcl3</fullName>
    </alternativeName>
</protein>
<dbReference type="SMART" id="SM01100">
    <property type="entry name" value="CRAL_TRIO_N"/>
    <property type="match status" value="1"/>
</dbReference>
<dbReference type="PROSITE" id="PS50191">
    <property type="entry name" value="CRAL_TRIO"/>
    <property type="match status" value="1"/>
</dbReference>
<feature type="region of interest" description="Disordered" evidence="7">
    <location>
        <begin position="1344"/>
        <end position="1363"/>
    </location>
</feature>
<keyword evidence="4" id="KW-0963">Cytoplasm</keyword>
<dbReference type="FunFam" id="2.40.50.90:FF:000010">
    <property type="entry name" value="Ribonuclease"/>
    <property type="match status" value="1"/>
</dbReference>
<sequence length="1389" mass="154281">MPLEARVKSVLSGDTVVLSHVTNPGQERTLSLAYVSAPRLRREGDEPYGFHSREFLREVLVGKVIQFQVLYTIPTGAKRDYGTIKLPGFDASLPDISVQEGWTRVRDEAGKRSDESEETFAYLERLRALEDHARTEGKGMWAGADKGRTETTYEVDDAKALVDEWKDKHLEAIVEKVLNGDRLVLRLLLSPEEHLQTVVAVAGVRSPAAKRVNAEGKEQPGEPFGDEAYQFVETRLLQRKVQVSLLGVTPQGQLIATVLHPNGNIAKFLLDAGLARCFDHHSTLLGGEMAAFRRAEKEAKDNRKGMFAGLVATKGPAGGAADQDYIVSRVLNADTLFLRNKAGEEKKISLSSVRQPKPSDPKQAPFQADAKEFVRKRLIGKHVKVTINGKKPATEGYEERDVATVILGNTNIALALVEAGYASVIRHRQDDEDRSPDYDSLLIAEADAQKDGRGMWSPKPPKPKQYQDYSESLQKAKMEVSILQRQKRVPAIVDFVKSASRFTVLVPRENAKLTLVLSGIRAPRSARGPGEAGEPFGQEAHDLANKRCMQRDVEIDVETIDKVGGFIGTLYVNKEDFAKVLLEEGLATVHAYSAEQSGHATEYFAAELKAKEARKGLWHDWDPSKEVEEAEEEPVNGSNDAEGEATERRKDYRDVMVTYVDPASGRIKIQQIGTGTSALTELMSAFRSFHLNKANDTPLPGPPKAGDFVAAKFTEDGDWYRARVRRNDREKQQAEVLYIDYGNSEILPWSRLRPLSQPQFSVQKLRPQASDAVLSFVQFPVSADYLRDAVSYLEELTYGRTLVANVDYVASDGTMHVTLLDPSVSKSLDQSINAEIVREGLAMVPRKLKAWERAAAETLSSLRSVEDEAKHERRAWTSRSDNVAFFRSSGLAAEGVGRKRCLFTFWRKEEEEEKPSGVLPAQIQAATFKMPLWRTRSQHSQAGSDASSTPTQPADFGENDPAASAAQAEGTAWLAGHLNHLTPDQEEKLKEFKALCEREGYYKPEGQGEDGEASHDDATMLRFLRARKFDVDGAWGQFKDTEDWRRDNAIEELYENIDVDSYDAARRMYPQWTGRRDRRGIPIYVFEIKHLNSKNMAAYNSTMTDPASTAETHQSSTVPQRMLRLFALYENLLRFVMPLCSQLPRPHPETPIVSSTNIVDVSGVGLKQFWNLKGHMQDASVLATAHYPETLDRIFIIGAPAFFPTVWGWIKRWFDPVTTSKIFILSAAEVKPTLTSFMDPSSIPKQYGGDLDWQWGDMPNLDEPARELVGALEIPPAEGESKPSFTKGPILFKGYRVEILGKVNGKSRQRTVPVPMPMPATPADTDTPATDTDLAARVAAASLAPTAVEEQSQSDLQSETENEKVALENGVAEKVANGDAQAPRTVSAQ</sequence>
<gene>
    <name evidence="11" type="ORF">CNMCM5793_008005</name>
    <name evidence="12" type="ORF">CNMCM6106_005910</name>
</gene>
<evidence type="ECO:0000256" key="1">
    <source>
        <dbReference type="ARBA" id="ARBA00004496"/>
    </source>
</evidence>
<dbReference type="SUPFAM" id="SSF50199">
    <property type="entry name" value="Staphylococcal nuclease"/>
    <property type="match status" value="5"/>
</dbReference>
<dbReference type="GO" id="GO:0005634">
    <property type="term" value="C:nucleus"/>
    <property type="evidence" value="ECO:0007669"/>
    <property type="project" value="TreeGrafter"/>
</dbReference>
<dbReference type="InterPro" id="IPR035437">
    <property type="entry name" value="SNase_OB-fold_sf"/>
</dbReference>
<evidence type="ECO:0000256" key="6">
    <source>
        <dbReference type="ARBA" id="ARBA00022737"/>
    </source>
</evidence>
<dbReference type="Gene3D" id="2.30.30.140">
    <property type="match status" value="1"/>
</dbReference>
<evidence type="ECO:0000259" key="8">
    <source>
        <dbReference type="PROSITE" id="PS50191"/>
    </source>
</evidence>
<dbReference type="InterPro" id="IPR016071">
    <property type="entry name" value="Staphylococal_nuclease_OB-fold"/>
</dbReference>
<dbReference type="SUPFAM" id="SSF52087">
    <property type="entry name" value="CRAL/TRIO domain"/>
    <property type="match status" value="1"/>
</dbReference>
<evidence type="ECO:0000256" key="5">
    <source>
        <dbReference type="ARBA" id="ARBA00022553"/>
    </source>
</evidence>
<feature type="domain" description="TNase-like" evidence="10">
    <location>
        <begin position="321"/>
        <end position="458"/>
    </location>
</feature>
<evidence type="ECO:0000256" key="7">
    <source>
        <dbReference type="SAM" id="MobiDB-lite"/>
    </source>
</evidence>
<evidence type="ECO:0000313" key="11">
    <source>
        <dbReference type="EMBL" id="KAF7118479.1"/>
    </source>
</evidence>
<feature type="domain" description="Tudor" evidence="9">
    <location>
        <begin position="702"/>
        <end position="762"/>
    </location>
</feature>
<evidence type="ECO:0000259" key="9">
    <source>
        <dbReference type="PROSITE" id="PS50304"/>
    </source>
</evidence>
<feature type="domain" description="TNase-like" evidence="10">
    <location>
        <begin position="168"/>
        <end position="309"/>
    </location>
</feature>
<dbReference type="PROSITE" id="PS50830">
    <property type="entry name" value="TNASE_3"/>
    <property type="match status" value="4"/>
</dbReference>
<evidence type="ECO:0000256" key="2">
    <source>
        <dbReference type="ARBA" id="ARBA00013404"/>
    </source>
</evidence>
<dbReference type="EMBL" id="JACBAD010002067">
    <property type="protein sequence ID" value="KAF7118479.1"/>
    <property type="molecule type" value="Genomic_DNA"/>
</dbReference>
<keyword evidence="6" id="KW-0677">Repeat</keyword>
<feature type="region of interest" description="Disordered" evidence="7">
    <location>
        <begin position="934"/>
        <end position="965"/>
    </location>
</feature>
<evidence type="ECO:0000256" key="3">
    <source>
        <dbReference type="ARBA" id="ARBA00014651"/>
    </source>
</evidence>
<feature type="compositionally biased region" description="Polar residues" evidence="7">
    <location>
        <begin position="1349"/>
        <end position="1359"/>
    </location>
</feature>
<dbReference type="Pfam" id="PF00650">
    <property type="entry name" value="CRAL_TRIO"/>
    <property type="match status" value="1"/>
</dbReference>
<dbReference type="FunFam" id="2.40.50.90:FF:000001">
    <property type="entry name" value="Staphylococcal nuclease domain-containing protein"/>
    <property type="match status" value="1"/>
</dbReference>
<dbReference type="Pfam" id="PF00565">
    <property type="entry name" value="SNase"/>
    <property type="match status" value="3"/>
</dbReference>
<comment type="subcellular location">
    <subcellularLocation>
        <location evidence="1">Cytoplasm</location>
    </subcellularLocation>
</comment>
<dbReference type="GO" id="GO:0003723">
    <property type="term" value="F:RNA binding"/>
    <property type="evidence" value="ECO:0007669"/>
    <property type="project" value="TreeGrafter"/>
</dbReference>
<dbReference type="GO" id="GO:0005829">
    <property type="term" value="C:cytosol"/>
    <property type="evidence" value="ECO:0007669"/>
    <property type="project" value="TreeGrafter"/>
</dbReference>
<feature type="compositionally biased region" description="Polar residues" evidence="7">
    <location>
        <begin position="938"/>
        <end position="952"/>
    </location>
</feature>
<dbReference type="FunFam" id="2.40.50.90:FF:000030">
    <property type="entry name" value="Transcription factor (Snd1/p100), putative"/>
    <property type="match status" value="1"/>
</dbReference>
<dbReference type="EMBL" id="JACBAF010002282">
    <property type="protein sequence ID" value="KAF7158956.1"/>
    <property type="molecule type" value="Genomic_DNA"/>
</dbReference>
<feature type="domain" description="TNase-like" evidence="10">
    <location>
        <begin position="487"/>
        <end position="620"/>
    </location>
</feature>
<dbReference type="PANTHER" id="PTHR12302">
    <property type="entry name" value="EBNA2 BINDING PROTEIN P100"/>
    <property type="match status" value="1"/>
</dbReference>
<accession>A0A8H6P7I6</accession>
<evidence type="ECO:0000313" key="12">
    <source>
        <dbReference type="EMBL" id="KAF7158956.1"/>
    </source>
</evidence>
<dbReference type="InterPro" id="IPR002999">
    <property type="entry name" value="Tudor"/>
</dbReference>
<dbReference type="FunFam" id="2.30.30.140:FF:000018">
    <property type="entry name" value="Serine/threonine-protein kinase 31"/>
    <property type="match status" value="1"/>
</dbReference>
<keyword evidence="13" id="KW-1185">Reference proteome</keyword>
<keyword evidence="5" id="KW-0597">Phosphoprotein</keyword>
<dbReference type="PANTHER" id="PTHR12302:SF2">
    <property type="entry name" value="STAPHYLOCOCCAL NUCLEASE DOMAIN-CONTAINING PROTEIN 1"/>
    <property type="match status" value="1"/>
</dbReference>
<dbReference type="CDD" id="cd00175">
    <property type="entry name" value="SNc"/>
    <property type="match status" value="3"/>
</dbReference>
<dbReference type="SMART" id="SM00333">
    <property type="entry name" value="TUDOR"/>
    <property type="match status" value="1"/>
</dbReference>
<dbReference type="Proteomes" id="UP000662466">
    <property type="component" value="Unassembled WGS sequence"/>
</dbReference>
<evidence type="ECO:0000259" key="10">
    <source>
        <dbReference type="PROSITE" id="PS50830"/>
    </source>
</evidence>
<dbReference type="Proteomes" id="UP000630445">
    <property type="component" value="Unassembled WGS sequence"/>
</dbReference>
<dbReference type="GO" id="GO:0006402">
    <property type="term" value="P:mRNA catabolic process"/>
    <property type="evidence" value="ECO:0007669"/>
    <property type="project" value="TreeGrafter"/>
</dbReference>
<dbReference type="SUPFAM" id="SSF46938">
    <property type="entry name" value="CRAL/TRIO N-terminal domain"/>
    <property type="match status" value="1"/>
</dbReference>
<dbReference type="InterPro" id="IPR011074">
    <property type="entry name" value="CRAL/TRIO_N_dom"/>
</dbReference>
<dbReference type="InterPro" id="IPR036273">
    <property type="entry name" value="CRAL/TRIO_N_dom_sf"/>
</dbReference>
<dbReference type="PROSITE" id="PS50304">
    <property type="entry name" value="TUDOR"/>
    <property type="match status" value="1"/>
</dbReference>
<dbReference type="SMART" id="SM00318">
    <property type="entry name" value="SNc"/>
    <property type="match status" value="4"/>
</dbReference>
<dbReference type="Gene3D" id="1.10.8.20">
    <property type="entry name" value="N-terminal domain of phosphatidylinositol transfer protein sec14p"/>
    <property type="match status" value="1"/>
</dbReference>
<comment type="caution">
    <text evidence="11">The sequence shown here is derived from an EMBL/GenBank/DDBJ whole genome shotgun (WGS) entry which is preliminary data.</text>
</comment>
<reference evidence="11" key="1">
    <citation type="submission" date="2020-06" db="EMBL/GenBank/DDBJ databases">
        <title>Draft genome sequences of strains closely related to Aspergillus parafelis and Aspergillus hiratsukae.</title>
        <authorList>
            <person name="Dos Santos R.A.C."/>
            <person name="Rivero-Menendez O."/>
            <person name="Steenwyk J.L."/>
            <person name="Mead M.E."/>
            <person name="Goldman G.H."/>
            <person name="Alastruey-Izquierdo A."/>
            <person name="Rokas A."/>
        </authorList>
    </citation>
    <scope>NUCLEOTIDE SEQUENCE</scope>
    <source>
        <strain evidence="11">CNM-CM5793</strain>
        <strain evidence="12">CNM-CM6106</strain>
    </source>
</reference>
<feature type="domain" description="TNase-like" evidence="10">
    <location>
        <begin position="1"/>
        <end position="143"/>
    </location>
</feature>
<feature type="region of interest" description="Disordered" evidence="7">
    <location>
        <begin position="621"/>
        <end position="648"/>
    </location>
</feature>
<name>A0A8H6P7I6_9EURO</name>
<dbReference type="Pfam" id="PF03765">
    <property type="entry name" value="CRAL_TRIO_N"/>
    <property type="match status" value="1"/>
</dbReference>
<dbReference type="InterPro" id="IPR036865">
    <property type="entry name" value="CRAL-TRIO_dom_sf"/>
</dbReference>
<feature type="region of interest" description="Disordered" evidence="7">
    <location>
        <begin position="1308"/>
        <end position="1329"/>
    </location>
</feature>
<dbReference type="FunFam" id="2.40.50.90:FF:000019">
    <property type="entry name" value="Transcription factor (Snd1/p100), putative"/>
    <property type="match status" value="1"/>
</dbReference>
<dbReference type="SMART" id="SM00516">
    <property type="entry name" value="SEC14"/>
    <property type="match status" value="1"/>
</dbReference>